<dbReference type="SUPFAM" id="SSF46689">
    <property type="entry name" value="Homeodomain-like"/>
    <property type="match status" value="1"/>
</dbReference>
<feature type="domain" description="Insertion element IS150 protein InsJ-like helix-turn-helix" evidence="2">
    <location>
        <begin position="12"/>
        <end position="64"/>
    </location>
</feature>
<dbReference type="EMBL" id="CP009920">
    <property type="protein sequence ID" value="AJI22098.1"/>
    <property type="molecule type" value="Genomic_DNA"/>
</dbReference>
<dbReference type="InterPro" id="IPR055247">
    <property type="entry name" value="InsJ-like_HTH"/>
</dbReference>
<dbReference type="Pfam" id="PF13518">
    <property type="entry name" value="HTH_28"/>
    <property type="match status" value="1"/>
</dbReference>
<accession>A0A0B6AHK7</accession>
<dbReference type="Proteomes" id="UP000031829">
    <property type="component" value="Chromosome"/>
</dbReference>
<name>A0A0B6AHK7_PRIM2</name>
<evidence type="ECO:0000313" key="3">
    <source>
        <dbReference type="EMBL" id="AJI20093.1"/>
    </source>
</evidence>
<sequence length="98" mass="11346">MGKKKRTFDIGFKKKVVDLYLEGRLGCKAVGKEFGINHTTVLRWVRHYEAEGLKGLEEKRGKSKEPNKEKSVSHLESSETKIKRLEAENEMLKKLLQM</sequence>
<dbReference type="EMBL" id="CP009919">
    <property type="protein sequence ID" value="AJI20093.1"/>
    <property type="molecule type" value="Genomic_DNA"/>
</dbReference>
<reference evidence="3 5" key="1">
    <citation type="journal article" date="2015" name="Genome Announc.">
        <title>Complete genome sequences for 35 biothreat assay-relevant bacillus species.</title>
        <authorList>
            <person name="Johnson S.L."/>
            <person name="Daligault H.E."/>
            <person name="Davenport K.W."/>
            <person name="Jaissle J."/>
            <person name="Frey K.G."/>
            <person name="Ladner J.T."/>
            <person name="Broomall S.M."/>
            <person name="Bishop-Lilly K.A."/>
            <person name="Bruce D.C."/>
            <person name="Gibbons H.S."/>
            <person name="Coyne S.R."/>
            <person name="Lo C.C."/>
            <person name="Meincke L."/>
            <person name="Munk A.C."/>
            <person name="Koroleva G.I."/>
            <person name="Rosenzweig C.N."/>
            <person name="Palacios G.F."/>
            <person name="Redden C.L."/>
            <person name="Minogue T.D."/>
            <person name="Chain P.S."/>
        </authorList>
    </citation>
    <scope>NUCLEOTIDE SEQUENCE [LARGE SCALE GENOMIC DNA]</scope>
    <source>
        <strain evidence="3">ATCC 14581</strain>
        <strain evidence="5">ATCC 14581 / DSM 32 / JCM 2506 / NBRC 15308 / NCIMB 9376 / NCTC 10342 / NRRL B-14308 / VKM B-512</strain>
        <plasmid evidence="3 5">pBMV_1</plasmid>
    </source>
</reference>
<dbReference type="RefSeq" id="WP_034649715.1">
    <property type="nucleotide sequence ID" value="NZ_BCVB01000040.1"/>
</dbReference>
<evidence type="ECO:0000256" key="1">
    <source>
        <dbReference type="SAM" id="MobiDB-lite"/>
    </source>
</evidence>
<dbReference type="Gene3D" id="1.10.10.60">
    <property type="entry name" value="Homeodomain-like"/>
    <property type="match status" value="1"/>
</dbReference>
<dbReference type="KEGG" id="bmeg:BG04_708"/>
<evidence type="ECO:0000259" key="2">
    <source>
        <dbReference type="Pfam" id="PF13518"/>
    </source>
</evidence>
<dbReference type="GeneID" id="93646108"/>
<keyword evidence="3" id="KW-0614">Plasmid</keyword>
<protein>
    <submittedName>
        <fullName evidence="3">Transposase family protein</fullName>
    </submittedName>
</protein>
<feature type="region of interest" description="Disordered" evidence="1">
    <location>
        <begin position="55"/>
        <end position="80"/>
    </location>
</feature>
<organism evidence="3 5">
    <name type="scientific">Priestia megaterium (strain ATCC 14581 / DSM 32 / CCUG 1817 / JCM 2506 / NBRC 15308 / NCIMB 9376 / NCTC 10342 / NRRL B-14308 / VKM B-512 / Ford 19)</name>
    <name type="common">Bacillus megaterium</name>
    <dbReference type="NCBI Taxonomy" id="1348623"/>
    <lineage>
        <taxon>Bacteria</taxon>
        <taxon>Bacillati</taxon>
        <taxon>Bacillota</taxon>
        <taxon>Bacilli</taxon>
        <taxon>Bacillales</taxon>
        <taxon>Bacillaceae</taxon>
        <taxon>Priestia</taxon>
    </lineage>
</organism>
<dbReference type="HOGENOM" id="CLU_027402_19_1_9"/>
<dbReference type="InterPro" id="IPR009057">
    <property type="entry name" value="Homeodomain-like_sf"/>
</dbReference>
<gene>
    <name evidence="3" type="ORF">BG04_5964</name>
    <name evidence="4" type="ORF">BG04_708</name>
</gene>
<dbReference type="AlphaFoldDB" id="A0A0B6AHK7"/>
<evidence type="ECO:0000313" key="5">
    <source>
        <dbReference type="Proteomes" id="UP000031829"/>
    </source>
</evidence>
<dbReference type="KEGG" id="bmeg:BG04_5964"/>
<dbReference type="Proteomes" id="UP000031829">
    <property type="component" value="Plasmid pBMV_1"/>
</dbReference>
<evidence type="ECO:0000313" key="4">
    <source>
        <dbReference type="EMBL" id="AJI22098.1"/>
    </source>
</evidence>
<geneLocation type="plasmid" evidence="3 5">
    <name>pBMV_1</name>
</geneLocation>
<proteinExistence type="predicted"/>